<evidence type="ECO:0000259" key="8">
    <source>
        <dbReference type="Pfam" id="PF00673"/>
    </source>
</evidence>
<dbReference type="GO" id="GO:0005840">
    <property type="term" value="C:ribosome"/>
    <property type="evidence" value="ECO:0007669"/>
    <property type="project" value="UniProtKB-KW"/>
</dbReference>
<keyword evidence="2 6" id="KW-0689">Ribosomal protein</keyword>
<gene>
    <name evidence="9" type="ORF">ACD_80C00004G0017</name>
</gene>
<dbReference type="EMBL" id="AMFJ01036011">
    <property type="protein sequence ID" value="EKD25685.1"/>
    <property type="molecule type" value="Genomic_DNA"/>
</dbReference>
<keyword evidence="3 6" id="KW-0687">Ribonucleoprotein</keyword>
<dbReference type="PIRSF" id="PIRSF002161">
    <property type="entry name" value="Ribosomal_L5"/>
    <property type="match status" value="1"/>
</dbReference>
<evidence type="ECO:0000256" key="2">
    <source>
        <dbReference type="ARBA" id="ARBA00022980"/>
    </source>
</evidence>
<dbReference type="InterPro" id="IPR031310">
    <property type="entry name" value="Ribosomal_uL5_N"/>
</dbReference>
<feature type="domain" description="Large ribosomal subunit protein uL5 C-terminal" evidence="8">
    <location>
        <begin position="87"/>
        <end position="178"/>
    </location>
</feature>
<dbReference type="Pfam" id="PF00673">
    <property type="entry name" value="Ribosomal_L5_C"/>
    <property type="match status" value="1"/>
</dbReference>
<dbReference type="GO" id="GO:1990904">
    <property type="term" value="C:ribonucleoprotein complex"/>
    <property type="evidence" value="ECO:0007669"/>
    <property type="project" value="UniProtKB-KW"/>
</dbReference>
<evidence type="ECO:0000256" key="6">
    <source>
        <dbReference type="RuleBase" id="RU003930"/>
    </source>
</evidence>
<accession>K1X638</accession>
<proteinExistence type="inferred from homology"/>
<evidence type="ECO:0000256" key="5">
    <source>
        <dbReference type="ARBA" id="ARBA00035461"/>
    </source>
</evidence>
<dbReference type="InterPro" id="IPR031309">
    <property type="entry name" value="Ribosomal_uL5_C"/>
</dbReference>
<protein>
    <recommendedName>
        <fullName evidence="4">Large ribosomal subunit protein uL5</fullName>
    </recommendedName>
    <alternativeName>
        <fullName evidence="5">50S ribosomal protein L5</fullName>
    </alternativeName>
</protein>
<reference evidence="9" key="1">
    <citation type="journal article" date="2012" name="Science">
        <title>Fermentation, hydrogen, and sulfur metabolism in multiple uncultivated bacterial phyla.</title>
        <authorList>
            <person name="Wrighton K.C."/>
            <person name="Thomas B.C."/>
            <person name="Sharon I."/>
            <person name="Miller C.S."/>
            <person name="Castelle C.J."/>
            <person name="VerBerkmoes N.C."/>
            <person name="Wilkins M.J."/>
            <person name="Hettich R.L."/>
            <person name="Lipton M.S."/>
            <person name="Williams K.H."/>
            <person name="Long P.E."/>
            <person name="Banfield J.F."/>
        </authorList>
    </citation>
    <scope>NUCLEOTIDE SEQUENCE [LARGE SCALE GENOMIC DNA]</scope>
</reference>
<comment type="caution">
    <text evidence="9">The sequence shown here is derived from an EMBL/GenBank/DDBJ whole genome shotgun (WGS) entry which is preliminary data.</text>
</comment>
<dbReference type="SUPFAM" id="SSF55282">
    <property type="entry name" value="RL5-like"/>
    <property type="match status" value="1"/>
</dbReference>
<dbReference type="InterPro" id="IPR002132">
    <property type="entry name" value="Ribosomal_uL5"/>
</dbReference>
<evidence type="ECO:0000259" key="7">
    <source>
        <dbReference type="Pfam" id="PF00281"/>
    </source>
</evidence>
<dbReference type="PANTHER" id="PTHR11994">
    <property type="entry name" value="60S RIBOSOMAL PROTEIN L11-RELATED"/>
    <property type="match status" value="1"/>
</dbReference>
<dbReference type="Pfam" id="PF00281">
    <property type="entry name" value="Ribosomal_L5"/>
    <property type="match status" value="1"/>
</dbReference>
<evidence type="ECO:0000256" key="4">
    <source>
        <dbReference type="ARBA" id="ARBA00035245"/>
    </source>
</evidence>
<dbReference type="GO" id="GO:0003735">
    <property type="term" value="F:structural constituent of ribosome"/>
    <property type="evidence" value="ECO:0007669"/>
    <property type="project" value="InterPro"/>
</dbReference>
<dbReference type="Gene3D" id="3.30.1440.10">
    <property type="match status" value="1"/>
</dbReference>
<feature type="domain" description="Large ribosomal subunit protein uL5 N-terminal" evidence="7">
    <location>
        <begin position="23"/>
        <end position="81"/>
    </location>
</feature>
<organism evidence="9">
    <name type="scientific">uncultured bacterium</name>
    <name type="common">gcode 4</name>
    <dbReference type="NCBI Taxonomy" id="1234023"/>
    <lineage>
        <taxon>Bacteria</taxon>
        <taxon>environmental samples</taxon>
    </lineage>
</organism>
<comment type="similarity">
    <text evidence="1 6">Belongs to the universal ribosomal protein uL5 family.</text>
</comment>
<dbReference type="FunFam" id="3.30.1440.10:FF:000001">
    <property type="entry name" value="50S ribosomal protein L5"/>
    <property type="match status" value="1"/>
</dbReference>
<evidence type="ECO:0000313" key="9">
    <source>
        <dbReference type="EMBL" id="EKD25685.1"/>
    </source>
</evidence>
<sequence>MNTLEAFNTNVRKALQKKLAIKNINAVPKIDKVIVAIGIGSLATRKSIKDFDEFEKVITKITGQKSRVYKSKKAISNFKLREWLPVMLQTTLRKQRAYDFLDRFMKLVMPRLRDFSGFTDKNFDGQWNFNVWLPNYNIFPELSLDETATTMGLQITIVTTTKDNSHAKALLEGLGFIFK</sequence>
<name>K1X638_9BACT</name>
<dbReference type="InterPro" id="IPR022803">
    <property type="entry name" value="Ribosomal_uL5_dom_sf"/>
</dbReference>
<evidence type="ECO:0000256" key="3">
    <source>
        <dbReference type="ARBA" id="ARBA00023274"/>
    </source>
</evidence>
<evidence type="ECO:0000256" key="1">
    <source>
        <dbReference type="ARBA" id="ARBA00008553"/>
    </source>
</evidence>
<dbReference type="AlphaFoldDB" id="K1X638"/>
<dbReference type="GO" id="GO:0006412">
    <property type="term" value="P:translation"/>
    <property type="evidence" value="ECO:0007669"/>
    <property type="project" value="InterPro"/>
</dbReference>